<dbReference type="Proteomes" id="UP000013827">
    <property type="component" value="Unassembled WGS sequence"/>
</dbReference>
<keyword evidence="2" id="KW-0378">Hydrolase</keyword>
<dbReference type="InterPro" id="IPR050628">
    <property type="entry name" value="SNF2_RAD54_helicase_TF"/>
</dbReference>
<evidence type="ECO:0000256" key="2">
    <source>
        <dbReference type="ARBA" id="ARBA00022801"/>
    </source>
</evidence>
<dbReference type="SMART" id="SM00490">
    <property type="entry name" value="HELICc"/>
    <property type="match status" value="1"/>
</dbReference>
<dbReference type="EnsemblProtists" id="EOD38006">
    <property type="protein sequence ID" value="EOD38006"/>
    <property type="gene ID" value="EMIHUDRAFT_414962"/>
</dbReference>
<dbReference type="EnsemblProtists" id="EOD08047">
    <property type="protein sequence ID" value="EOD08047"/>
    <property type="gene ID" value="EMIHUDRAFT_460012"/>
</dbReference>
<dbReference type="GO" id="GO:0006281">
    <property type="term" value="P:DNA repair"/>
    <property type="evidence" value="ECO:0007669"/>
    <property type="project" value="TreeGrafter"/>
</dbReference>
<evidence type="ECO:0000256" key="3">
    <source>
        <dbReference type="ARBA" id="ARBA00022840"/>
    </source>
</evidence>
<accession>A0A0D3I9W2</accession>
<dbReference type="InterPro" id="IPR049730">
    <property type="entry name" value="SNF2/RAD54-like_C"/>
</dbReference>
<keyword evidence="6" id="KW-1185">Reference proteome</keyword>
<organism evidence="5 6">
    <name type="scientific">Emiliania huxleyi (strain CCMP1516)</name>
    <dbReference type="NCBI Taxonomy" id="280463"/>
    <lineage>
        <taxon>Eukaryota</taxon>
        <taxon>Haptista</taxon>
        <taxon>Haptophyta</taxon>
        <taxon>Prymnesiophyceae</taxon>
        <taxon>Isochrysidales</taxon>
        <taxon>Noelaerhabdaceae</taxon>
        <taxon>Emiliania</taxon>
    </lineage>
</organism>
<dbReference type="SUPFAM" id="SSF52540">
    <property type="entry name" value="P-loop containing nucleoside triphosphate hydrolases"/>
    <property type="match status" value="1"/>
</dbReference>
<evidence type="ECO:0000313" key="6">
    <source>
        <dbReference type="Proteomes" id="UP000013827"/>
    </source>
</evidence>
<dbReference type="InterPro" id="IPR001650">
    <property type="entry name" value="Helicase_C-like"/>
</dbReference>
<dbReference type="InterPro" id="IPR027417">
    <property type="entry name" value="P-loop_NTPase"/>
</dbReference>
<feature type="domain" description="Helicase C-terminal" evidence="4">
    <location>
        <begin position="1"/>
        <end position="142"/>
    </location>
</feature>
<keyword evidence="3" id="KW-0067">ATP-binding</keyword>
<proteinExistence type="predicted"/>
<reference evidence="6" key="1">
    <citation type="journal article" date="2013" name="Nature">
        <title>Pan genome of the phytoplankton Emiliania underpins its global distribution.</title>
        <authorList>
            <person name="Read B.A."/>
            <person name="Kegel J."/>
            <person name="Klute M.J."/>
            <person name="Kuo A."/>
            <person name="Lefebvre S.C."/>
            <person name="Maumus F."/>
            <person name="Mayer C."/>
            <person name="Miller J."/>
            <person name="Monier A."/>
            <person name="Salamov A."/>
            <person name="Young J."/>
            <person name="Aguilar M."/>
            <person name="Claverie J.M."/>
            <person name="Frickenhaus S."/>
            <person name="Gonzalez K."/>
            <person name="Herman E.K."/>
            <person name="Lin Y.C."/>
            <person name="Napier J."/>
            <person name="Ogata H."/>
            <person name="Sarno A.F."/>
            <person name="Shmutz J."/>
            <person name="Schroeder D."/>
            <person name="de Vargas C."/>
            <person name="Verret F."/>
            <person name="von Dassow P."/>
            <person name="Valentin K."/>
            <person name="Van de Peer Y."/>
            <person name="Wheeler G."/>
            <person name="Dacks J.B."/>
            <person name="Delwiche C.F."/>
            <person name="Dyhrman S.T."/>
            <person name="Glockner G."/>
            <person name="John U."/>
            <person name="Richards T."/>
            <person name="Worden A.Z."/>
            <person name="Zhang X."/>
            <person name="Grigoriev I.V."/>
            <person name="Allen A.E."/>
            <person name="Bidle K."/>
            <person name="Borodovsky M."/>
            <person name="Bowler C."/>
            <person name="Brownlee C."/>
            <person name="Cock J.M."/>
            <person name="Elias M."/>
            <person name="Gladyshev V.N."/>
            <person name="Groth M."/>
            <person name="Guda C."/>
            <person name="Hadaegh A."/>
            <person name="Iglesias-Rodriguez M.D."/>
            <person name="Jenkins J."/>
            <person name="Jones B.M."/>
            <person name="Lawson T."/>
            <person name="Leese F."/>
            <person name="Lindquist E."/>
            <person name="Lobanov A."/>
            <person name="Lomsadze A."/>
            <person name="Malik S.B."/>
            <person name="Marsh M.E."/>
            <person name="Mackinder L."/>
            <person name="Mock T."/>
            <person name="Mueller-Roeber B."/>
            <person name="Pagarete A."/>
            <person name="Parker M."/>
            <person name="Probert I."/>
            <person name="Quesneville H."/>
            <person name="Raines C."/>
            <person name="Rensing S.A."/>
            <person name="Riano-Pachon D.M."/>
            <person name="Richier S."/>
            <person name="Rokitta S."/>
            <person name="Shiraiwa Y."/>
            <person name="Soanes D.M."/>
            <person name="van der Giezen M."/>
            <person name="Wahlund T.M."/>
            <person name="Williams B."/>
            <person name="Wilson W."/>
            <person name="Wolfe G."/>
            <person name="Wurch L.L."/>
        </authorList>
    </citation>
    <scope>NUCLEOTIDE SEQUENCE</scope>
</reference>
<name>A0A0D3I9W2_EMIH1</name>
<dbReference type="RefSeq" id="XP_005760476.1">
    <property type="nucleotide sequence ID" value="XM_005760419.1"/>
</dbReference>
<dbReference type="PaxDb" id="2903-EOD08047"/>
<dbReference type="eggNOG" id="KOG1002">
    <property type="taxonomic scope" value="Eukaryota"/>
</dbReference>
<dbReference type="GeneID" id="17283276"/>
<dbReference type="KEGG" id="ehx:EMIHUDRAFT_414962"/>
<dbReference type="PANTHER" id="PTHR45626">
    <property type="entry name" value="TRANSCRIPTION TERMINATION FACTOR 2-RELATED"/>
    <property type="match status" value="1"/>
</dbReference>
<dbReference type="GO" id="GO:0016787">
    <property type="term" value="F:hydrolase activity"/>
    <property type="evidence" value="ECO:0007669"/>
    <property type="project" value="UniProtKB-KW"/>
</dbReference>
<sequence length="146" mass="16629">MLDLAERAVQRELGVRTVRLVGAMSLDQRREALAAFREDRRVRVMLLSLRAGNVGLNLTAARRVFLLDPWWNPAVEEQAINRVHRIGQPEEVSVVRLVVQGTVEEKMLELQGRKRRNAERLLDDAAGADEEASRQLRMSDLALCFE</sequence>
<dbReference type="GO" id="GO:0005634">
    <property type="term" value="C:nucleus"/>
    <property type="evidence" value="ECO:0007669"/>
    <property type="project" value="TreeGrafter"/>
</dbReference>
<dbReference type="RefSeq" id="XP_005790435.1">
    <property type="nucleotide sequence ID" value="XM_005790378.1"/>
</dbReference>
<dbReference type="HOGENOM" id="CLU_000315_30_1_1"/>
<dbReference type="KEGG" id="ehx:EMIHUDRAFT_460012"/>
<dbReference type="AlphaFoldDB" id="A0A0D3I9W2"/>
<dbReference type="GeneID" id="17254201"/>
<dbReference type="CDD" id="cd18793">
    <property type="entry name" value="SF2_C_SNF"/>
    <property type="match status" value="1"/>
</dbReference>
<dbReference type="STRING" id="2903.R1BFG2"/>
<dbReference type="PROSITE" id="PS51194">
    <property type="entry name" value="HELICASE_CTER"/>
    <property type="match status" value="1"/>
</dbReference>
<evidence type="ECO:0000313" key="5">
    <source>
        <dbReference type="EnsemblProtists" id="EOD08047"/>
    </source>
</evidence>
<dbReference type="GO" id="GO:0008094">
    <property type="term" value="F:ATP-dependent activity, acting on DNA"/>
    <property type="evidence" value="ECO:0007669"/>
    <property type="project" value="TreeGrafter"/>
</dbReference>
<evidence type="ECO:0000259" key="4">
    <source>
        <dbReference type="PROSITE" id="PS51194"/>
    </source>
</evidence>
<dbReference type="Gene3D" id="3.40.50.300">
    <property type="entry name" value="P-loop containing nucleotide triphosphate hydrolases"/>
    <property type="match status" value="1"/>
</dbReference>
<evidence type="ECO:0000256" key="1">
    <source>
        <dbReference type="ARBA" id="ARBA00022741"/>
    </source>
</evidence>
<dbReference type="GO" id="GO:0005524">
    <property type="term" value="F:ATP binding"/>
    <property type="evidence" value="ECO:0007669"/>
    <property type="project" value="UniProtKB-KW"/>
</dbReference>
<protein>
    <recommendedName>
        <fullName evidence="4">Helicase C-terminal domain-containing protein</fullName>
    </recommendedName>
</protein>
<dbReference type="Pfam" id="PF00271">
    <property type="entry name" value="Helicase_C"/>
    <property type="match status" value="1"/>
</dbReference>
<keyword evidence="1" id="KW-0547">Nucleotide-binding</keyword>
<reference evidence="5" key="2">
    <citation type="submission" date="2024-10" db="UniProtKB">
        <authorList>
            <consortium name="EnsemblProtists"/>
        </authorList>
    </citation>
    <scope>IDENTIFICATION</scope>
</reference>